<feature type="compositionally biased region" description="Polar residues" evidence="1">
    <location>
        <begin position="108"/>
        <end position="119"/>
    </location>
</feature>
<proteinExistence type="predicted"/>
<feature type="region of interest" description="Disordered" evidence="1">
    <location>
        <begin position="56"/>
        <end position="119"/>
    </location>
</feature>
<feature type="chain" id="PRO_5044854140" evidence="2">
    <location>
        <begin position="23"/>
        <end position="119"/>
    </location>
</feature>
<organism evidence="3 4">
    <name type="scientific">Cinchona calisaya</name>
    <dbReference type="NCBI Taxonomy" id="153742"/>
    <lineage>
        <taxon>Eukaryota</taxon>
        <taxon>Viridiplantae</taxon>
        <taxon>Streptophyta</taxon>
        <taxon>Embryophyta</taxon>
        <taxon>Tracheophyta</taxon>
        <taxon>Spermatophyta</taxon>
        <taxon>Magnoliopsida</taxon>
        <taxon>eudicotyledons</taxon>
        <taxon>Gunneridae</taxon>
        <taxon>Pentapetalae</taxon>
        <taxon>asterids</taxon>
        <taxon>lamiids</taxon>
        <taxon>Gentianales</taxon>
        <taxon>Rubiaceae</taxon>
        <taxon>Cinchonoideae</taxon>
        <taxon>Cinchoneae</taxon>
        <taxon>Cinchona</taxon>
    </lineage>
</organism>
<evidence type="ECO:0000256" key="1">
    <source>
        <dbReference type="SAM" id="MobiDB-lite"/>
    </source>
</evidence>
<evidence type="ECO:0000256" key="2">
    <source>
        <dbReference type="SAM" id="SignalP"/>
    </source>
</evidence>
<comment type="caution">
    <text evidence="3">The sequence shown here is derived from an EMBL/GenBank/DDBJ whole genome shotgun (WGS) entry which is preliminary data.</text>
</comment>
<reference evidence="3 4" key="1">
    <citation type="submission" date="2024-11" db="EMBL/GenBank/DDBJ databases">
        <title>A near-complete genome assembly of Cinchona calisaya.</title>
        <authorList>
            <person name="Lian D.C."/>
            <person name="Zhao X.W."/>
            <person name="Wei L."/>
        </authorList>
    </citation>
    <scope>NUCLEOTIDE SEQUENCE [LARGE SCALE GENOMIC DNA]</scope>
    <source>
        <tissue evidence="3">Nenye</tissue>
    </source>
</reference>
<dbReference type="AlphaFoldDB" id="A0ABD2YLC4"/>
<keyword evidence="4" id="KW-1185">Reference proteome</keyword>
<dbReference type="Proteomes" id="UP001630127">
    <property type="component" value="Unassembled WGS sequence"/>
</dbReference>
<dbReference type="EMBL" id="JBJUIK010000013">
    <property type="protein sequence ID" value="KAL3508183.1"/>
    <property type="molecule type" value="Genomic_DNA"/>
</dbReference>
<accession>A0ABD2YLC4</accession>
<evidence type="ECO:0000313" key="4">
    <source>
        <dbReference type="Proteomes" id="UP001630127"/>
    </source>
</evidence>
<keyword evidence="2" id="KW-0732">Signal</keyword>
<evidence type="ECO:0000313" key="3">
    <source>
        <dbReference type="EMBL" id="KAL3508183.1"/>
    </source>
</evidence>
<feature type="signal peptide" evidence="2">
    <location>
        <begin position="1"/>
        <end position="22"/>
    </location>
</feature>
<sequence length="119" mass="12939">MKILVILSVALVLTLGAFQANAKRVFPMQERQLLSDANLGRKVSVGPNHYKVVAIQNPKTTTTRNEADDDDAVAADSEVNGINQGDDSGTTSHRYFPDDQPQPMPGKNNVNTPRHSNTP</sequence>
<name>A0ABD2YLC4_9GENT</name>
<feature type="compositionally biased region" description="Polar residues" evidence="1">
    <location>
        <begin position="80"/>
        <end position="93"/>
    </location>
</feature>
<protein>
    <submittedName>
        <fullName evidence="3">Uncharacterized protein</fullName>
    </submittedName>
</protein>
<gene>
    <name evidence="3" type="ORF">ACH5RR_033565</name>
</gene>